<feature type="transmembrane region" description="Helical" evidence="8">
    <location>
        <begin position="102"/>
        <end position="122"/>
    </location>
</feature>
<evidence type="ECO:0000256" key="8">
    <source>
        <dbReference type="SAM" id="Phobius"/>
    </source>
</evidence>
<keyword evidence="5 8" id="KW-1133">Transmembrane helix</keyword>
<keyword evidence="4 8" id="KW-0812">Transmembrane</keyword>
<dbReference type="GO" id="GO:0009103">
    <property type="term" value="P:lipopolysaccharide biosynthetic process"/>
    <property type="evidence" value="ECO:0007669"/>
    <property type="project" value="TreeGrafter"/>
</dbReference>
<feature type="binding site" evidence="7">
    <location>
        <position position="155"/>
    </location>
    <ligand>
        <name>Mg(2+)</name>
        <dbReference type="ChEBI" id="CHEBI:18420"/>
    </ligand>
</feature>
<feature type="transmembrane region" description="Helical" evidence="8">
    <location>
        <begin position="187"/>
        <end position="204"/>
    </location>
</feature>
<reference evidence="9 12" key="2">
    <citation type="submission" date="2022-05" db="EMBL/GenBank/DDBJ databases">
        <title>Genome Sequencing of Bee-Associated Microbes.</title>
        <authorList>
            <person name="Dunlap C."/>
        </authorList>
    </citation>
    <scope>NUCLEOTIDE SEQUENCE [LARGE SCALE GENOMIC DNA]</scope>
    <source>
        <strain evidence="9 12">NRRL B-23120</strain>
    </source>
</reference>
<dbReference type="InterPro" id="IPR000715">
    <property type="entry name" value="Glycosyl_transferase_4"/>
</dbReference>
<evidence type="ECO:0000313" key="11">
    <source>
        <dbReference type="Proteomes" id="UP000288943"/>
    </source>
</evidence>
<reference evidence="10 11" key="1">
    <citation type="submission" date="2018-01" db="EMBL/GenBank/DDBJ databases">
        <title>The whole genome sequencing and assembly of Paenibacillus chitinolyticus KCCM 41400 strain.</title>
        <authorList>
            <person name="Kim J.-Y."/>
            <person name="Park M.-K."/>
            <person name="Lee Y.-J."/>
            <person name="Yi H."/>
            <person name="Bahn Y.-S."/>
            <person name="Kim J.F."/>
            <person name="Lee D.-W."/>
        </authorList>
    </citation>
    <scope>NUCLEOTIDE SEQUENCE [LARGE SCALE GENOMIC DNA]</scope>
    <source>
        <strain evidence="10 11">KCCM 41400</strain>
    </source>
</reference>
<dbReference type="KEGG" id="pchi:PC41400_03400"/>
<dbReference type="AlphaFoldDB" id="A0A410WR29"/>
<dbReference type="GO" id="GO:0005886">
    <property type="term" value="C:plasma membrane"/>
    <property type="evidence" value="ECO:0007669"/>
    <property type="project" value="UniProtKB-SubCell"/>
</dbReference>
<sequence>MHYLIPMLTSFILVALLVPVMKRIAVKAGFVDRPSTRKIHAAPIPLLGGVAIYIACAAAILMFSRNGNLSYAVLIGGTVLMLTGLTDDWFKTRSKDFPVWPRLIIYIAVSAVPLLFGIQIIGVSNLHFSGMIFFPVWLVWLGTMAWIFGITNMINFIDGVDGLASGIVTIASLALLVAALVKRQEDSALIAGILVGACLAFLAFNFYPAKIFMGDAGAIFLGYTIAVVAVDGAFKSATFISLLVPVLALGVPILDTVIVFTRRLLKGGGLHRADKLHTHHSLMQWGLSQTQTVSFLYLIGALFSLLSIIVVLMGV</sequence>
<dbReference type="GeneID" id="95373863"/>
<dbReference type="RefSeq" id="WP_042232352.1">
    <property type="nucleotide sequence ID" value="NZ_CP026520.1"/>
</dbReference>
<comment type="subcellular location">
    <subcellularLocation>
        <location evidence="1">Cell membrane</location>
        <topology evidence="1">Multi-pass membrane protein</topology>
    </subcellularLocation>
</comment>
<evidence type="ECO:0000256" key="4">
    <source>
        <dbReference type="ARBA" id="ARBA00022692"/>
    </source>
</evidence>
<evidence type="ECO:0000256" key="7">
    <source>
        <dbReference type="PIRSR" id="PIRSR600715-1"/>
    </source>
</evidence>
<dbReference type="EMBL" id="CP026520">
    <property type="protein sequence ID" value="QAV16782.1"/>
    <property type="molecule type" value="Genomic_DNA"/>
</dbReference>
<accession>A0A410WR29</accession>
<dbReference type="GO" id="GO:0016780">
    <property type="term" value="F:phosphotransferase activity, for other substituted phosphate groups"/>
    <property type="evidence" value="ECO:0007669"/>
    <property type="project" value="InterPro"/>
</dbReference>
<evidence type="ECO:0000313" key="9">
    <source>
        <dbReference type="EMBL" id="MCY9594536.1"/>
    </source>
</evidence>
<feature type="transmembrane region" description="Helical" evidence="8">
    <location>
        <begin position="236"/>
        <end position="260"/>
    </location>
</feature>
<keyword evidence="6 8" id="KW-0472">Membrane</keyword>
<dbReference type="GO" id="GO:0044038">
    <property type="term" value="P:cell wall macromolecule biosynthetic process"/>
    <property type="evidence" value="ECO:0007669"/>
    <property type="project" value="TreeGrafter"/>
</dbReference>
<protein>
    <submittedName>
        <fullName evidence="10">Undecaprenyl/decaprenyl-phosphate alpha-N-acetylglucosaminyl 1-phosphate transferase</fullName>
    </submittedName>
</protein>
<evidence type="ECO:0000256" key="1">
    <source>
        <dbReference type="ARBA" id="ARBA00004651"/>
    </source>
</evidence>
<keyword evidence="7" id="KW-0460">Magnesium</keyword>
<evidence type="ECO:0000256" key="5">
    <source>
        <dbReference type="ARBA" id="ARBA00022989"/>
    </source>
</evidence>
<dbReference type="GO" id="GO:0071555">
    <property type="term" value="P:cell wall organization"/>
    <property type="evidence" value="ECO:0007669"/>
    <property type="project" value="TreeGrafter"/>
</dbReference>
<dbReference type="GO" id="GO:0046872">
    <property type="term" value="F:metal ion binding"/>
    <property type="evidence" value="ECO:0007669"/>
    <property type="project" value="UniProtKB-KW"/>
</dbReference>
<dbReference type="PANTHER" id="PTHR22926:SF3">
    <property type="entry name" value="UNDECAPRENYL-PHOSPHATE ALPHA-N-ACETYLGLUCOSAMINYL 1-PHOSPHATE TRANSFERASE"/>
    <property type="match status" value="1"/>
</dbReference>
<evidence type="ECO:0000313" key="10">
    <source>
        <dbReference type="EMBL" id="QAV16782.1"/>
    </source>
</evidence>
<feature type="binding site" evidence="7">
    <location>
        <position position="215"/>
    </location>
    <ligand>
        <name>Mg(2+)</name>
        <dbReference type="ChEBI" id="CHEBI:18420"/>
    </ligand>
</feature>
<feature type="transmembrane region" description="Helical" evidence="8">
    <location>
        <begin position="128"/>
        <end position="150"/>
    </location>
</feature>
<organism evidence="10 11">
    <name type="scientific">Paenibacillus chitinolyticus</name>
    <dbReference type="NCBI Taxonomy" id="79263"/>
    <lineage>
        <taxon>Bacteria</taxon>
        <taxon>Bacillati</taxon>
        <taxon>Bacillota</taxon>
        <taxon>Bacilli</taxon>
        <taxon>Bacillales</taxon>
        <taxon>Paenibacillaceae</taxon>
        <taxon>Paenibacillus</taxon>
    </lineage>
</organism>
<dbReference type="Pfam" id="PF00953">
    <property type="entry name" value="Glycos_transf_4"/>
    <property type="match status" value="1"/>
</dbReference>
<feature type="transmembrane region" description="Helical" evidence="8">
    <location>
        <begin position="295"/>
        <end position="314"/>
    </location>
</feature>
<dbReference type="CDD" id="cd06853">
    <property type="entry name" value="GT_WecA_like"/>
    <property type="match status" value="1"/>
</dbReference>
<evidence type="ECO:0000313" key="12">
    <source>
        <dbReference type="Proteomes" id="UP001527202"/>
    </source>
</evidence>
<keyword evidence="2" id="KW-1003">Cell membrane</keyword>
<proteinExistence type="predicted"/>
<feature type="transmembrane region" description="Helical" evidence="8">
    <location>
        <begin position="6"/>
        <end position="25"/>
    </location>
</feature>
<evidence type="ECO:0000256" key="3">
    <source>
        <dbReference type="ARBA" id="ARBA00022679"/>
    </source>
</evidence>
<dbReference type="InterPro" id="IPR018480">
    <property type="entry name" value="PNAcMuramoyl-5peptid_Trfase_CS"/>
</dbReference>
<name>A0A410WR29_9BACL</name>
<gene>
    <name evidence="9" type="ORF">M5X16_01960</name>
    <name evidence="10" type="ORF">PC41400_03400</name>
</gene>
<feature type="transmembrane region" description="Helical" evidence="8">
    <location>
        <begin position="211"/>
        <end position="230"/>
    </location>
</feature>
<keyword evidence="12" id="KW-1185">Reference proteome</keyword>
<dbReference type="Proteomes" id="UP001527202">
    <property type="component" value="Unassembled WGS sequence"/>
</dbReference>
<dbReference type="Proteomes" id="UP000288943">
    <property type="component" value="Chromosome"/>
</dbReference>
<dbReference type="PANTHER" id="PTHR22926">
    <property type="entry name" value="PHOSPHO-N-ACETYLMURAMOYL-PENTAPEPTIDE-TRANSFERASE"/>
    <property type="match status" value="1"/>
</dbReference>
<dbReference type="OrthoDB" id="9783652at2"/>
<dbReference type="PROSITE" id="PS01348">
    <property type="entry name" value="MRAY_2"/>
    <property type="match status" value="1"/>
</dbReference>
<keyword evidence="7" id="KW-0479">Metal-binding</keyword>
<evidence type="ECO:0000256" key="2">
    <source>
        <dbReference type="ARBA" id="ARBA00022475"/>
    </source>
</evidence>
<keyword evidence="3 10" id="KW-0808">Transferase</keyword>
<feature type="transmembrane region" description="Helical" evidence="8">
    <location>
        <begin position="162"/>
        <end position="181"/>
    </location>
</feature>
<feature type="transmembrane region" description="Helical" evidence="8">
    <location>
        <begin position="46"/>
        <end position="63"/>
    </location>
</feature>
<evidence type="ECO:0000256" key="6">
    <source>
        <dbReference type="ARBA" id="ARBA00023136"/>
    </source>
</evidence>
<dbReference type="EMBL" id="JAMDMJ010000002">
    <property type="protein sequence ID" value="MCY9594536.1"/>
    <property type="molecule type" value="Genomic_DNA"/>
</dbReference>
<comment type="cofactor">
    <cofactor evidence="7">
        <name>Mg(2+)</name>
        <dbReference type="ChEBI" id="CHEBI:18420"/>
    </cofactor>
</comment>